<dbReference type="GO" id="GO:0005737">
    <property type="term" value="C:cytoplasm"/>
    <property type="evidence" value="ECO:0007669"/>
    <property type="project" value="UniProtKB-SubCell"/>
</dbReference>
<dbReference type="SUPFAM" id="SSF50978">
    <property type="entry name" value="WD40 repeat-like"/>
    <property type="match status" value="1"/>
</dbReference>
<dbReference type="InterPro" id="IPR001680">
    <property type="entry name" value="WD40_rpt"/>
</dbReference>
<dbReference type="Gene3D" id="2.130.10.10">
    <property type="entry name" value="YVTN repeat-like/Quinoprotein amine dehydrogenase"/>
    <property type="match status" value="1"/>
</dbReference>
<organism evidence="11 12">
    <name type="scientific">Diaphorina citri</name>
    <name type="common">Asian citrus psyllid</name>
    <dbReference type="NCBI Taxonomy" id="121845"/>
    <lineage>
        <taxon>Eukaryota</taxon>
        <taxon>Metazoa</taxon>
        <taxon>Ecdysozoa</taxon>
        <taxon>Arthropoda</taxon>
        <taxon>Hexapoda</taxon>
        <taxon>Insecta</taxon>
        <taxon>Pterygota</taxon>
        <taxon>Neoptera</taxon>
        <taxon>Paraneoptera</taxon>
        <taxon>Hemiptera</taxon>
        <taxon>Sternorrhyncha</taxon>
        <taxon>Psylloidea</taxon>
        <taxon>Psyllidae</taxon>
        <taxon>Diaphorininae</taxon>
        <taxon>Diaphorina</taxon>
    </lineage>
</organism>
<dbReference type="STRING" id="121845.A0A3Q0JK48"/>
<evidence type="ECO:0000313" key="11">
    <source>
        <dbReference type="Proteomes" id="UP000079169"/>
    </source>
</evidence>
<keyword evidence="10" id="KW-0539">Nucleus</keyword>
<name>A0A3Q0JK48_DIACI</name>
<dbReference type="Pfam" id="PF00400">
    <property type="entry name" value="WD40"/>
    <property type="match status" value="3"/>
</dbReference>
<dbReference type="InterPro" id="IPR037289">
    <property type="entry name" value="Elp2"/>
</dbReference>
<keyword evidence="6" id="KW-0963">Cytoplasm</keyword>
<evidence type="ECO:0000256" key="9">
    <source>
        <dbReference type="ARBA" id="ARBA00022737"/>
    </source>
</evidence>
<dbReference type="Proteomes" id="UP000079169">
    <property type="component" value="Unplaced"/>
</dbReference>
<keyword evidence="8" id="KW-0819">tRNA processing</keyword>
<dbReference type="GO" id="GO:0005634">
    <property type="term" value="C:nucleus"/>
    <property type="evidence" value="ECO:0007669"/>
    <property type="project" value="UniProtKB-SubCell"/>
</dbReference>
<comment type="similarity">
    <text evidence="4">Belongs to the WD repeat ELP2 family.</text>
</comment>
<comment type="subcellular location">
    <subcellularLocation>
        <location evidence="2">Cytoplasm</location>
    </subcellularLocation>
    <subcellularLocation>
        <location evidence="1">Nucleus</location>
    </subcellularLocation>
</comment>
<sequence length="325" mass="36304">MKSEPGDVVVRYISSGCNNTPHALDWNNAGLVAYAAFCNVVIYDPQNGEGGKVLYTLTNHKSKVMAVKWVLNTSLDPEHKDLVSCSLDKTAILWKYVSEGNYLPYHMRGHTDTVEQVDAVKFDNHGESTTLIATASADCTVKLWIQPKDNSEIQCIQTLTIPSKAYNLHTLTVRILVIQETALVFCGADDCNVHIYVLDLTSHQVTKSSVKLMGHENWIRSLDIRLHCMADQEGYLLRSYVNGNLLQKRASNKYNSNTTANVNQVFHLEQPPTEEDLVQNTLWPEVQKLYGHGYEIYSLAASHDGTLLASACKATKPEHAAIIIW</sequence>
<dbReference type="RefSeq" id="XP_026687543.1">
    <property type="nucleotide sequence ID" value="XM_026831742.1"/>
</dbReference>
<evidence type="ECO:0000256" key="3">
    <source>
        <dbReference type="ARBA" id="ARBA00005043"/>
    </source>
</evidence>
<evidence type="ECO:0000256" key="6">
    <source>
        <dbReference type="ARBA" id="ARBA00022490"/>
    </source>
</evidence>
<dbReference type="PANTHER" id="PTHR44111:SF1">
    <property type="entry name" value="ELONGATOR COMPLEX PROTEIN 2"/>
    <property type="match status" value="1"/>
</dbReference>
<dbReference type="CTD" id="55250"/>
<evidence type="ECO:0000256" key="10">
    <source>
        <dbReference type="ARBA" id="ARBA00023242"/>
    </source>
</evidence>
<dbReference type="InterPro" id="IPR036322">
    <property type="entry name" value="WD40_repeat_dom_sf"/>
</dbReference>
<dbReference type="GO" id="GO:0033588">
    <property type="term" value="C:elongator holoenzyme complex"/>
    <property type="evidence" value="ECO:0007669"/>
    <property type="project" value="InterPro"/>
</dbReference>
<dbReference type="SMART" id="SM00320">
    <property type="entry name" value="WD40"/>
    <property type="match status" value="4"/>
</dbReference>
<dbReference type="GO" id="GO:0002098">
    <property type="term" value="P:tRNA wobble uridine modification"/>
    <property type="evidence" value="ECO:0007669"/>
    <property type="project" value="InterPro"/>
</dbReference>
<dbReference type="GeneID" id="103520760"/>
<evidence type="ECO:0000256" key="5">
    <source>
        <dbReference type="ARBA" id="ARBA00020267"/>
    </source>
</evidence>
<dbReference type="KEGG" id="dci:103520760"/>
<evidence type="ECO:0000256" key="8">
    <source>
        <dbReference type="ARBA" id="ARBA00022694"/>
    </source>
</evidence>
<dbReference type="PANTHER" id="PTHR44111">
    <property type="entry name" value="ELONGATOR COMPLEX PROTEIN 2"/>
    <property type="match status" value="1"/>
</dbReference>
<dbReference type="PaxDb" id="121845-A0A3Q0JK48"/>
<evidence type="ECO:0000256" key="7">
    <source>
        <dbReference type="ARBA" id="ARBA00022574"/>
    </source>
</evidence>
<dbReference type="UniPathway" id="UPA00988"/>
<keyword evidence="11" id="KW-1185">Reference proteome</keyword>
<evidence type="ECO:0000256" key="2">
    <source>
        <dbReference type="ARBA" id="ARBA00004496"/>
    </source>
</evidence>
<reference evidence="12" key="1">
    <citation type="submission" date="2025-08" db="UniProtKB">
        <authorList>
            <consortium name="RefSeq"/>
        </authorList>
    </citation>
    <scope>IDENTIFICATION</scope>
</reference>
<comment type="pathway">
    <text evidence="3">tRNA modification; 5-methoxycarbonylmethyl-2-thiouridine-tRNA biosynthesis.</text>
</comment>
<gene>
    <name evidence="12" type="primary">LOC103520760</name>
</gene>
<keyword evidence="7" id="KW-0853">WD repeat</keyword>
<dbReference type="InterPro" id="IPR015943">
    <property type="entry name" value="WD40/YVTN_repeat-like_dom_sf"/>
</dbReference>
<keyword evidence="9" id="KW-0677">Repeat</keyword>
<accession>A0A3Q0JK48</accession>
<evidence type="ECO:0000256" key="4">
    <source>
        <dbReference type="ARBA" id="ARBA00005881"/>
    </source>
</evidence>
<evidence type="ECO:0000256" key="1">
    <source>
        <dbReference type="ARBA" id="ARBA00004123"/>
    </source>
</evidence>
<protein>
    <recommendedName>
        <fullName evidence="5">Elongator complex protein 2</fullName>
    </recommendedName>
</protein>
<proteinExistence type="inferred from homology"/>
<dbReference type="AlphaFoldDB" id="A0A3Q0JK48"/>
<evidence type="ECO:0000313" key="12">
    <source>
        <dbReference type="RefSeq" id="XP_026687543.1"/>
    </source>
</evidence>